<accession>A0AAN3A7J0</accession>
<reference evidence="2" key="2">
    <citation type="submission" date="2007-04" db="EMBL/GenBank/DDBJ databases">
        <title>Draft genome sequence of Bacteroides ovatus (ATCC 8483).</title>
        <authorList>
            <person name="Sudarsanam P."/>
            <person name="Ley R."/>
            <person name="Guruge J."/>
            <person name="Turnbaugh P.J."/>
            <person name="Mahowald M."/>
            <person name="Liep D."/>
            <person name="Gordon J."/>
        </authorList>
    </citation>
    <scope>NUCLEOTIDE SEQUENCE [LARGE SCALE GENOMIC DNA]</scope>
    <source>
        <strain evidence="2">ATCC 8483 / DSM 1896 / JCM 5824 / BCRC 10623 / CCUG 4943 / NCTC 11153</strain>
    </source>
</reference>
<gene>
    <name evidence="1" type="ORF">BACOVA_03226</name>
</gene>
<dbReference type="EMBL" id="AAXF02000050">
    <property type="protein sequence ID" value="EDO11323.1"/>
    <property type="molecule type" value="Genomic_DNA"/>
</dbReference>
<reference evidence="1 2" key="1">
    <citation type="submission" date="2007-03" db="EMBL/GenBank/DDBJ databases">
        <authorList>
            <person name="Fulton L."/>
            <person name="Clifton S."/>
            <person name="Fulton B."/>
            <person name="Xu J."/>
            <person name="Minx P."/>
            <person name="Pepin K.H."/>
            <person name="Johnson M."/>
            <person name="Thiruvilangam P."/>
            <person name="Bhonagiri V."/>
            <person name="Nash W.E."/>
            <person name="Mardis E.R."/>
            <person name="Wilson R.K."/>
        </authorList>
    </citation>
    <scope>NUCLEOTIDE SEQUENCE [LARGE SCALE GENOMIC DNA]</scope>
    <source>
        <strain evidence="2">ATCC 8483 / DSM 1896 / JCM 5824 / BCRC 10623 / CCUG 4943 / NCTC 11153</strain>
    </source>
</reference>
<proteinExistence type="predicted"/>
<sequence length="38" mass="4388">MLIVGKDRNKIDICNGYSLKDCQFDKVNALKHFKITMS</sequence>
<name>A0AAN3A7J0_BACO1</name>
<evidence type="ECO:0000313" key="1">
    <source>
        <dbReference type="EMBL" id="EDO11323.1"/>
    </source>
</evidence>
<dbReference type="Proteomes" id="UP000005475">
    <property type="component" value="Unassembled WGS sequence"/>
</dbReference>
<protein>
    <submittedName>
        <fullName evidence="1">Uncharacterized protein</fullName>
    </submittedName>
</protein>
<comment type="caution">
    <text evidence="1">The sequence shown here is derived from an EMBL/GenBank/DDBJ whole genome shotgun (WGS) entry which is preliminary data.</text>
</comment>
<evidence type="ECO:0000313" key="2">
    <source>
        <dbReference type="Proteomes" id="UP000005475"/>
    </source>
</evidence>
<dbReference type="AlphaFoldDB" id="A0AAN3A7J0"/>
<organism evidence="1 2">
    <name type="scientific">Bacteroides ovatus (strain ATCC 8483 / DSM 1896 / JCM 5824 / BCRC 10623 / CCUG 4943 / NCTC 11153)</name>
    <dbReference type="NCBI Taxonomy" id="411476"/>
    <lineage>
        <taxon>Bacteria</taxon>
        <taxon>Pseudomonadati</taxon>
        <taxon>Bacteroidota</taxon>
        <taxon>Bacteroidia</taxon>
        <taxon>Bacteroidales</taxon>
        <taxon>Bacteroidaceae</taxon>
        <taxon>Bacteroides</taxon>
    </lineage>
</organism>